<dbReference type="SUPFAM" id="SSF88723">
    <property type="entry name" value="PIN domain-like"/>
    <property type="match status" value="1"/>
</dbReference>
<name>A0ABV4Y172_9CYAN</name>
<dbReference type="Proteomes" id="UP001576784">
    <property type="component" value="Unassembled WGS sequence"/>
</dbReference>
<keyword evidence="2" id="KW-1185">Reference proteome</keyword>
<sequence>MAVNYTVQAEVVDIRFDQPKKDDIFLVDTNVWYWLTYTKASTSANNYQIRDYPIYIAKALSAQSLLLYCGLSLSELAHNIEQTEKQIFSSTLRPKEYRHNYPTERANVVGEIQAAWSQVTSIAVSTDITVNEVITNACLNRFSTQQLDGYDLLILEAMDKAGIVQVITDDGDYVTVPGIKVFTANQNVITAAGNQSKLLIR</sequence>
<protein>
    <recommendedName>
        <fullName evidence="3">PIN domain-containing protein</fullName>
    </recommendedName>
</protein>
<evidence type="ECO:0000313" key="2">
    <source>
        <dbReference type="Proteomes" id="UP001576784"/>
    </source>
</evidence>
<proteinExistence type="predicted"/>
<dbReference type="RefSeq" id="WP_413267358.1">
    <property type="nucleotide sequence ID" value="NZ_JBHFNR010000264.1"/>
</dbReference>
<organism evidence="1 2">
    <name type="scientific">Floridaenema flaviceps BLCC-F50</name>
    <dbReference type="NCBI Taxonomy" id="3153642"/>
    <lineage>
        <taxon>Bacteria</taxon>
        <taxon>Bacillati</taxon>
        <taxon>Cyanobacteriota</taxon>
        <taxon>Cyanophyceae</taxon>
        <taxon>Oscillatoriophycideae</taxon>
        <taxon>Aerosakkonematales</taxon>
        <taxon>Aerosakkonemataceae</taxon>
        <taxon>Floridanema</taxon>
        <taxon>Floridanema flaviceps</taxon>
    </lineage>
</organism>
<dbReference type="InterPro" id="IPR029060">
    <property type="entry name" value="PIN-like_dom_sf"/>
</dbReference>
<dbReference type="EMBL" id="JBHFNR010000264">
    <property type="protein sequence ID" value="MFB2897746.1"/>
    <property type="molecule type" value="Genomic_DNA"/>
</dbReference>
<reference evidence="1 2" key="1">
    <citation type="submission" date="2024-09" db="EMBL/GenBank/DDBJ databases">
        <title>Floridaenema gen nov. (Aerosakkonemataceae, Aerosakkonematales ord. nov., Cyanobacteria) from benthic tropical and subtropical fresh waters, with the description of four new species.</title>
        <authorList>
            <person name="Moretto J.A."/>
            <person name="Berthold D.E."/>
            <person name="Lefler F.W."/>
            <person name="Huang I.-S."/>
            <person name="Laughinghouse H. IV."/>
        </authorList>
    </citation>
    <scope>NUCLEOTIDE SEQUENCE [LARGE SCALE GENOMIC DNA]</scope>
    <source>
        <strain evidence="1 2">BLCC-F50</strain>
    </source>
</reference>
<evidence type="ECO:0008006" key="3">
    <source>
        <dbReference type="Google" id="ProtNLM"/>
    </source>
</evidence>
<gene>
    <name evidence="1" type="ORF">ACE1CI_32925</name>
</gene>
<accession>A0ABV4Y172</accession>
<comment type="caution">
    <text evidence="1">The sequence shown here is derived from an EMBL/GenBank/DDBJ whole genome shotgun (WGS) entry which is preliminary data.</text>
</comment>
<evidence type="ECO:0000313" key="1">
    <source>
        <dbReference type="EMBL" id="MFB2897746.1"/>
    </source>
</evidence>